<reference evidence="3 5" key="2">
    <citation type="submission" date="2017-03" db="EMBL/GenBank/DDBJ databases">
        <title>Complete sequence of Clostridium formicaceticum DSM 92.</title>
        <authorList>
            <person name="Poehlein A."/>
            <person name="Karl M."/>
            <person name="Bengelsdorf F.R."/>
            <person name="Duerre P."/>
            <person name="Daniel R."/>
        </authorList>
    </citation>
    <scope>NUCLEOTIDE SEQUENCE [LARGE SCALE GENOMIC DNA]</scope>
    <source>
        <strain evidence="3 5">DSM 92</strain>
    </source>
</reference>
<accession>A0AAC9WEF1</accession>
<protein>
    <recommendedName>
        <fullName evidence="6">Transposase</fullName>
    </recommendedName>
</protein>
<dbReference type="AlphaFoldDB" id="A0AAC9WEF1"/>
<dbReference type="RefSeq" id="WP_070965158.1">
    <property type="nucleotide sequence ID" value="NZ_CP017603.1"/>
</dbReference>
<evidence type="ECO:0008006" key="6">
    <source>
        <dbReference type="Google" id="ProtNLM"/>
    </source>
</evidence>
<dbReference type="Proteomes" id="UP000192478">
    <property type="component" value="Chromosome"/>
</dbReference>
<dbReference type="InterPro" id="IPR010095">
    <property type="entry name" value="Cas12f1-like_TNB"/>
</dbReference>
<dbReference type="EMBL" id="CP017603">
    <property type="protein sequence ID" value="AOY75426.1"/>
    <property type="molecule type" value="Genomic_DNA"/>
</dbReference>
<dbReference type="KEGG" id="cfm:BJL90_05640"/>
<keyword evidence="1" id="KW-0238">DNA-binding</keyword>
<dbReference type="Proteomes" id="UP000177894">
    <property type="component" value="Chromosome"/>
</dbReference>
<evidence type="ECO:0000313" key="2">
    <source>
        <dbReference type="EMBL" id="AOY75426.1"/>
    </source>
</evidence>
<dbReference type="NCBIfam" id="TIGR01766">
    <property type="entry name" value="IS200/IS605 family accessory protein TnpB-like domain"/>
    <property type="match status" value="1"/>
</dbReference>
<dbReference type="GO" id="GO:0003677">
    <property type="term" value="F:DNA binding"/>
    <property type="evidence" value="ECO:0007669"/>
    <property type="project" value="UniProtKB-KW"/>
</dbReference>
<evidence type="ECO:0000313" key="5">
    <source>
        <dbReference type="Proteomes" id="UP000192478"/>
    </source>
</evidence>
<organism evidence="3 5">
    <name type="scientific">Clostridium formicaceticum</name>
    <dbReference type="NCBI Taxonomy" id="1497"/>
    <lineage>
        <taxon>Bacteria</taxon>
        <taxon>Bacillati</taxon>
        <taxon>Bacillota</taxon>
        <taxon>Clostridia</taxon>
        <taxon>Eubacteriales</taxon>
        <taxon>Clostridiaceae</taxon>
        <taxon>Clostridium</taxon>
    </lineage>
</organism>
<sequence>MRLEKLQKRELYLRECQEKGIIPKVIFGGRKNFFKRMEGKISNKEWKELRSNHIYSRGDKAKSGNLNIRLVYEKDKFYIEIADTLKTNDKNNRSPRIKAEVSIPDKFFNKVIDTIIPDKGYNVKTKKQVDIYKPYTIQIIRKKNEYYVHLTIEEEVSGRELGFSELSVDDKVAGIDINIDRIALTILSKEGNFLKSKVFYYHEMEYVKSNRRNNLAGETAKEVIDDLLSENIGAIVIEDLKFSQDHDTNKKFNRLTSNFAKQKLVNALTHRALRHGFLIKKVNPAYTSVIGKYKYSKIYGLSVHEAASFVIGRRGLGFVEKLPKELIKILKNEVKPHIIKTLGSMEETYKKSESGKSQRKFLGMLLRNIDDFKQNHAWKTWNVVQKALKYKEHKLVLAL</sequence>
<name>A0AAC9WEF1_9CLOT</name>
<proteinExistence type="predicted"/>
<dbReference type="EMBL" id="CP020559">
    <property type="protein sequence ID" value="ARE85707.1"/>
    <property type="molecule type" value="Genomic_DNA"/>
</dbReference>
<gene>
    <name evidence="2" type="ORF">BJL90_05640</name>
    <name evidence="3" type="ORF">CLFO_00180</name>
</gene>
<evidence type="ECO:0000313" key="3">
    <source>
        <dbReference type="EMBL" id="ARE85707.1"/>
    </source>
</evidence>
<evidence type="ECO:0000313" key="4">
    <source>
        <dbReference type="Proteomes" id="UP000177894"/>
    </source>
</evidence>
<reference evidence="2 4" key="1">
    <citation type="submission" date="2016-10" db="EMBL/GenBank/DDBJ databases">
        <title>Complete Genome Sequence of Acetogen Clostridium formicoaceticum ATCC 27076.</title>
        <authorList>
            <person name="Bao T."/>
            <person name="Cheng C."/>
            <person name="Zhao J."/>
            <person name="Yang S.-T."/>
            <person name="Wang J."/>
            <person name="Wang M."/>
        </authorList>
    </citation>
    <scope>NUCLEOTIDE SEQUENCE [LARGE SCALE GENOMIC DNA]</scope>
    <source>
        <strain evidence="2 4">ATCC 27076</strain>
    </source>
</reference>
<keyword evidence="4" id="KW-1185">Reference proteome</keyword>
<evidence type="ECO:0000256" key="1">
    <source>
        <dbReference type="ARBA" id="ARBA00023125"/>
    </source>
</evidence>